<reference evidence="10" key="5">
    <citation type="submission" date="2025-09" db="UniProtKB">
        <authorList>
            <consortium name="Ensembl"/>
        </authorList>
    </citation>
    <scope>IDENTIFICATION</scope>
</reference>
<protein>
    <submittedName>
        <fullName evidence="10">Calcium homeostasis modulator family member 2</fullName>
    </submittedName>
</protein>
<reference evidence="10 11" key="2">
    <citation type="journal article" date="2018" name="Annu Rev Anim Biosci">
        <title>Bat Biology, Genomes, and the Bat1K Project: To Generate Chromosome-Level Genomes for All Living Bat Species.</title>
        <authorList>
            <person name="Teeling E.C."/>
            <person name="Vernes S.C."/>
            <person name="Davalos L.M."/>
            <person name="Ray D.A."/>
            <person name="Gilbert M.T.P."/>
            <person name="Myers E."/>
        </authorList>
    </citation>
    <scope>NUCLEOTIDE SEQUENCE</scope>
</reference>
<dbReference type="Proteomes" id="UP000472240">
    <property type="component" value="Chromosome 16"/>
</dbReference>
<dbReference type="Pfam" id="PF14798">
    <property type="entry name" value="Ca_hom_mod"/>
    <property type="match status" value="1"/>
</dbReference>
<evidence type="ECO:0000313" key="10">
    <source>
        <dbReference type="Ensembl" id="ENSRFEP00010024272.1"/>
    </source>
</evidence>
<reference evidence="11" key="3">
    <citation type="submission" date="2018-12" db="EMBL/GenBank/DDBJ databases">
        <title>G10K-VGP greater horseshoe bat female genome, primary haplotype.</title>
        <authorList>
            <person name="Teeling E."/>
            <person name="Myers G."/>
            <person name="Vernes S."/>
            <person name="Pippel M."/>
            <person name="Winkler S."/>
            <person name="Fedrigo O."/>
            <person name="Rhie A."/>
            <person name="Koren S."/>
            <person name="Phillippy A."/>
            <person name="Lewin H."/>
            <person name="Damas J."/>
            <person name="Howe K."/>
            <person name="Mountcastle J."/>
            <person name="Jarvis E.D."/>
        </authorList>
    </citation>
    <scope>NUCLEOTIDE SEQUENCE [LARGE SCALE GENOMIC DNA]</scope>
</reference>
<dbReference type="GO" id="GO:0043065">
    <property type="term" value="P:positive regulation of apoptotic process"/>
    <property type="evidence" value="ECO:0007669"/>
    <property type="project" value="Ensembl"/>
</dbReference>
<dbReference type="PANTHER" id="PTHR32261:SF3">
    <property type="entry name" value="CALCIUM HOMEOSTASIS MODULATOR PROTEIN 2"/>
    <property type="match status" value="1"/>
</dbReference>
<dbReference type="GO" id="GO:0005261">
    <property type="term" value="F:monoatomic cation channel activity"/>
    <property type="evidence" value="ECO:0007669"/>
    <property type="project" value="TreeGrafter"/>
</dbReference>
<evidence type="ECO:0000256" key="1">
    <source>
        <dbReference type="ARBA" id="ARBA00004141"/>
    </source>
</evidence>
<reference evidence="10 11" key="1">
    <citation type="journal article" date="2015" name="Annu Rev Anim Biosci">
        <title>The Genome 10K Project: a way forward.</title>
        <authorList>
            <person name="Koepfli K.P."/>
            <person name="Paten B."/>
            <person name="O'Brien S.J."/>
            <person name="Koepfli K.P."/>
            <person name="Paten B."/>
            <person name="Antunes A."/>
            <person name="Belov K."/>
            <person name="Bustamante C."/>
            <person name="Castoe T.A."/>
            <person name="Clawson H."/>
            <person name="Crawford A.J."/>
            <person name="Diekhans M."/>
            <person name="Distel D."/>
            <person name="Durbin R."/>
            <person name="Earl D."/>
            <person name="Fujita M.K."/>
            <person name="Gamble T."/>
            <person name="Georges A."/>
            <person name="Gemmell N."/>
            <person name="Gilbert M.T."/>
            <person name="Graves J.M."/>
            <person name="Green R.E."/>
            <person name="Hickey G."/>
            <person name="Jarvis E.D."/>
            <person name="Johnson W."/>
            <person name="Komissarov A."/>
            <person name="Korf I."/>
            <person name="Kuhn R."/>
            <person name="Larkin D.M."/>
            <person name="Lewin H."/>
            <person name="Lopez J.V."/>
            <person name="Ma J."/>
            <person name="Marques-Bonet T."/>
            <person name="Miller W."/>
            <person name="Murphy R."/>
            <person name="Pevzner P."/>
            <person name="Shapiro B."/>
            <person name="Steiner C."/>
            <person name="Tamazian G."/>
            <person name="Venkatesh B."/>
            <person name="Wang J."/>
            <person name="Wayne R."/>
            <person name="Wiley E."/>
            <person name="Yang H."/>
            <person name="Zhang G."/>
            <person name="Haussler D."/>
            <person name="Ryder O."/>
            <person name="O'Brien S.J."/>
        </authorList>
    </citation>
    <scope>NUCLEOTIDE SEQUENCE</scope>
</reference>
<evidence type="ECO:0000256" key="4">
    <source>
        <dbReference type="ARBA" id="ARBA00022692"/>
    </source>
</evidence>
<dbReference type="GO" id="GO:1903978">
    <property type="term" value="P:regulation of microglial cell activation"/>
    <property type="evidence" value="ECO:0007669"/>
    <property type="project" value="Ensembl"/>
</dbReference>
<keyword evidence="7 9" id="KW-0472">Membrane</keyword>
<name>A0A671FF39_RHIFE</name>
<accession>A0A671FF39</accession>
<dbReference type="InParanoid" id="A0A671FF39"/>
<comment type="subcellular location">
    <subcellularLocation>
        <location evidence="1">Membrane</location>
        <topology evidence="1">Multi-pass membrane protein</topology>
    </subcellularLocation>
</comment>
<dbReference type="Ensembl" id="ENSRFET00010026389.1">
    <property type="protein sequence ID" value="ENSRFEP00010024272.1"/>
    <property type="gene ID" value="ENSRFEG00010016197.1"/>
</dbReference>
<keyword evidence="5 9" id="KW-1133">Transmembrane helix</keyword>
<evidence type="ECO:0000313" key="11">
    <source>
        <dbReference type="Proteomes" id="UP000472240"/>
    </source>
</evidence>
<dbReference type="InterPro" id="IPR029569">
    <property type="entry name" value="CALHM"/>
</dbReference>
<evidence type="ECO:0000256" key="6">
    <source>
        <dbReference type="ARBA" id="ARBA00023065"/>
    </source>
</evidence>
<dbReference type="OMA" id="LNTHTWN"/>
<evidence type="ECO:0000256" key="9">
    <source>
        <dbReference type="SAM" id="Phobius"/>
    </source>
</evidence>
<proteinExistence type="inferred from homology"/>
<comment type="similarity">
    <text evidence="2">Belongs to the CALHM family.</text>
</comment>
<dbReference type="FunCoup" id="A0A671FF39">
    <property type="interactions" value="345"/>
</dbReference>
<keyword evidence="11" id="KW-1185">Reference proteome</keyword>
<sequence length="440" mass="48656">MAAQCGSWGWATRAVKHQTHSRSSVSSGYHHSPQAPGLPESPSFLTSLATFSEACIYLSSTVPQEAPGRPLQGIKRQNCVLPSGAQQPTLFPSPIGHHRPRSPRLYLCSRSPRSRITMAALITENFRFLSLFFKSKDVMIFNGLVALGTVGSQELFTVVAFHCPCSPARNYLYGLTAIGVPALALFLIGVILNKHTWNLVAECQYRRSKNCSAAPTFLLLSSILGRAAVAPVTWSVISLLRGEAYVCALSEFVDPSSLKAGEEVFPPAQATEILARFPCGEGPANLSNLREEVSRRLKYESQLFGWLLIGVVAILVFLTKCLKHYCSPLSYRQEAYWAQYRDSEDQLFQRTAEVHSRVLAANNVRRFFGFVALNKDDEELVAKFPVEGTQPRPQWNAITGVYLYRENQGLPLYSRLHKWAQGLSGNGTAPDNVEMALLTS</sequence>
<keyword evidence="3" id="KW-0813">Transport</keyword>
<dbReference type="GO" id="GO:0005886">
    <property type="term" value="C:plasma membrane"/>
    <property type="evidence" value="ECO:0007669"/>
    <property type="project" value="Ensembl"/>
</dbReference>
<dbReference type="PANTHER" id="PTHR32261">
    <property type="entry name" value="CALCIUM HOMEOSTASIS MODULATOR PROTEIN"/>
    <property type="match status" value="1"/>
</dbReference>
<keyword evidence="4 9" id="KW-0812">Transmembrane</keyword>
<keyword evidence="6" id="KW-0406">Ion transport</keyword>
<feature type="transmembrane region" description="Helical" evidence="9">
    <location>
        <begin position="303"/>
        <end position="322"/>
    </location>
</feature>
<feature type="transmembrane region" description="Helical" evidence="9">
    <location>
        <begin position="171"/>
        <end position="192"/>
    </location>
</feature>
<dbReference type="GO" id="GO:0048167">
    <property type="term" value="P:regulation of synaptic plasticity"/>
    <property type="evidence" value="ECO:0007669"/>
    <property type="project" value="Ensembl"/>
</dbReference>
<evidence type="ECO:0000256" key="5">
    <source>
        <dbReference type="ARBA" id="ARBA00022989"/>
    </source>
</evidence>
<dbReference type="AlphaFoldDB" id="A0A671FF39"/>
<evidence type="ECO:0000256" key="8">
    <source>
        <dbReference type="ARBA" id="ARBA00023303"/>
    </source>
</evidence>
<reference evidence="10" key="4">
    <citation type="submission" date="2025-08" db="UniProtKB">
        <authorList>
            <consortium name="Ensembl"/>
        </authorList>
    </citation>
    <scope>IDENTIFICATION</scope>
</reference>
<evidence type="ECO:0000256" key="2">
    <source>
        <dbReference type="ARBA" id="ARBA00008497"/>
    </source>
</evidence>
<organism evidence="10 11">
    <name type="scientific">Rhinolophus ferrumequinum</name>
    <name type="common">Greater horseshoe bat</name>
    <dbReference type="NCBI Taxonomy" id="59479"/>
    <lineage>
        <taxon>Eukaryota</taxon>
        <taxon>Metazoa</taxon>
        <taxon>Chordata</taxon>
        <taxon>Craniata</taxon>
        <taxon>Vertebrata</taxon>
        <taxon>Euteleostomi</taxon>
        <taxon>Mammalia</taxon>
        <taxon>Eutheria</taxon>
        <taxon>Laurasiatheria</taxon>
        <taxon>Chiroptera</taxon>
        <taxon>Yinpterochiroptera</taxon>
        <taxon>Rhinolophoidea</taxon>
        <taxon>Rhinolophidae</taxon>
        <taxon>Rhinolophinae</taxon>
        <taxon>Rhinolophus</taxon>
    </lineage>
</organism>
<dbReference type="GO" id="GO:1904669">
    <property type="term" value="P:ATP export"/>
    <property type="evidence" value="ECO:0007669"/>
    <property type="project" value="Ensembl"/>
</dbReference>
<keyword evidence="8" id="KW-0407">Ion channel</keyword>
<evidence type="ECO:0000256" key="3">
    <source>
        <dbReference type="ARBA" id="ARBA00022448"/>
    </source>
</evidence>
<dbReference type="GO" id="GO:0070509">
    <property type="term" value="P:calcium ion import"/>
    <property type="evidence" value="ECO:0007669"/>
    <property type="project" value="Ensembl"/>
</dbReference>
<feature type="transmembrane region" description="Helical" evidence="9">
    <location>
        <begin position="213"/>
        <end position="234"/>
    </location>
</feature>
<dbReference type="GeneTree" id="ENSGT01030000234610"/>
<evidence type="ECO:0000256" key="7">
    <source>
        <dbReference type="ARBA" id="ARBA00023136"/>
    </source>
</evidence>
<gene>
    <name evidence="10" type="primary">CALHM2</name>
</gene>